<dbReference type="Proteomes" id="UP000004207">
    <property type="component" value="Unassembled WGS sequence"/>
</dbReference>
<accession>F5S979</accession>
<proteinExistence type="predicted"/>
<comment type="caution">
    <text evidence="1">The sequence shown here is derived from an EMBL/GenBank/DDBJ whole genome shotgun (WGS) entry which is preliminary data.</text>
</comment>
<dbReference type="EMBL" id="AFHS01000058">
    <property type="protein sequence ID" value="EGK07484.1"/>
    <property type="molecule type" value="Genomic_DNA"/>
</dbReference>
<name>F5S979_KINKI</name>
<dbReference type="HOGENOM" id="CLU_2734660_0_0_4"/>
<protein>
    <submittedName>
        <fullName evidence="1">Uncharacterized protein</fullName>
    </submittedName>
</protein>
<organism evidence="1 2">
    <name type="scientific">Kingella kingae ATCC 23330</name>
    <dbReference type="NCBI Taxonomy" id="887327"/>
    <lineage>
        <taxon>Bacteria</taxon>
        <taxon>Pseudomonadati</taxon>
        <taxon>Pseudomonadota</taxon>
        <taxon>Betaproteobacteria</taxon>
        <taxon>Neisseriales</taxon>
        <taxon>Neisseriaceae</taxon>
        <taxon>Kingella</taxon>
    </lineage>
</organism>
<keyword evidence="2" id="KW-1185">Reference proteome</keyword>
<reference evidence="1 2" key="1">
    <citation type="submission" date="2011-04" db="EMBL/GenBank/DDBJ databases">
        <authorList>
            <person name="Muzny D."/>
            <person name="Qin X."/>
            <person name="Deng J."/>
            <person name="Jiang H."/>
            <person name="Liu Y."/>
            <person name="Qu J."/>
            <person name="Song X.-Z."/>
            <person name="Zhang L."/>
            <person name="Thornton R."/>
            <person name="Coyle M."/>
            <person name="Francisco L."/>
            <person name="Jackson L."/>
            <person name="Javaid M."/>
            <person name="Korchina V."/>
            <person name="Kovar C."/>
            <person name="Mata R."/>
            <person name="Mathew T."/>
            <person name="Ngo R."/>
            <person name="Nguyen L."/>
            <person name="Nguyen N."/>
            <person name="Okwuonu G."/>
            <person name="Ongeri F."/>
            <person name="Pham C."/>
            <person name="Simmons D."/>
            <person name="Wilczek-Boney K."/>
            <person name="Hale W."/>
            <person name="Jakkamsetti A."/>
            <person name="Pham P."/>
            <person name="Ruth R."/>
            <person name="San Lucas F."/>
            <person name="Warren J."/>
            <person name="Zhang J."/>
            <person name="Zhao Z."/>
            <person name="Zhou C."/>
            <person name="Zhu D."/>
            <person name="Lee S."/>
            <person name="Bess C."/>
            <person name="Blankenburg K."/>
            <person name="Forbes L."/>
            <person name="Fu Q."/>
            <person name="Gubbala S."/>
            <person name="Hirani K."/>
            <person name="Jayaseelan J.C."/>
            <person name="Lara F."/>
            <person name="Munidasa M."/>
            <person name="Palculict T."/>
            <person name="Patil S."/>
            <person name="Pu L.-L."/>
            <person name="Saada N."/>
            <person name="Tang L."/>
            <person name="Weissenberger G."/>
            <person name="Zhu Y."/>
            <person name="Hemphill L."/>
            <person name="Shang Y."/>
            <person name="Youmans B."/>
            <person name="Ayvaz T."/>
            <person name="Ross M."/>
            <person name="Santibanez J."/>
            <person name="Aqrawi P."/>
            <person name="Gross S."/>
            <person name="Joshi V."/>
            <person name="Fowler G."/>
            <person name="Nazareth L."/>
            <person name="Reid J."/>
            <person name="Worley K."/>
            <person name="Petrosino J."/>
            <person name="Highlander S."/>
            <person name="Gibbs R."/>
        </authorList>
    </citation>
    <scope>NUCLEOTIDE SEQUENCE [LARGE SCALE GENOMIC DNA]</scope>
    <source>
        <strain evidence="1 2">ATCC 23330</strain>
    </source>
</reference>
<evidence type="ECO:0000313" key="1">
    <source>
        <dbReference type="EMBL" id="EGK07484.1"/>
    </source>
</evidence>
<dbReference type="AlphaFoldDB" id="F5S979"/>
<evidence type="ECO:0000313" key="2">
    <source>
        <dbReference type="Proteomes" id="UP000004207"/>
    </source>
</evidence>
<sequence>MVATAYCGGRAVNIKAACTLNQPKVQAAFVCLATNPNQSDMFECCLLSNSLYFAPTSSLKSCQKARASLCS</sequence>
<gene>
    <name evidence="1" type="ORF">HMPREF0476_1762</name>
</gene>